<dbReference type="Proteomes" id="UP000291404">
    <property type="component" value="Unassembled WGS sequence"/>
</dbReference>
<keyword evidence="4 10" id="KW-0812">Transmembrane</keyword>
<keyword evidence="7 10" id="KW-0472">Membrane</keyword>
<name>A0A4Q9KYP0_9MICR</name>
<organism evidence="12 14">
    <name type="scientific">Hamiltosporidium magnivora</name>
    <dbReference type="NCBI Taxonomy" id="148818"/>
    <lineage>
        <taxon>Eukaryota</taxon>
        <taxon>Fungi</taxon>
        <taxon>Fungi incertae sedis</taxon>
        <taxon>Microsporidia</taxon>
        <taxon>Dubosqiidae</taxon>
        <taxon>Hamiltosporidium</taxon>
    </lineage>
</organism>
<feature type="domain" description="V-ATPase proteolipid subunit C-like" evidence="11">
    <location>
        <begin position="93"/>
        <end position="150"/>
    </location>
</feature>
<feature type="transmembrane region" description="Helical" evidence="10">
    <location>
        <begin position="131"/>
        <end position="154"/>
    </location>
</feature>
<comment type="subunit">
    <text evidence="9 10">V-ATPase is a heteromultimeric enzyme composed of a peripheral catalytic V1 complex (components A to H) attached to an integral membrane V0 proton pore complex (components: a, c, c', c'', d, e, f and VOA1). The decameric c-ring forms the proton-conducting pore, and is composed of eight proteolipid subunits c, one subunit c' and one subunit c''.</text>
</comment>
<accession>A0A4Q9KYP0</accession>
<evidence type="ECO:0000256" key="7">
    <source>
        <dbReference type="ARBA" id="ARBA00023136"/>
    </source>
</evidence>
<dbReference type="VEuPathDB" id="MicrosporidiaDB:CWI36_2012p0010"/>
<evidence type="ECO:0000313" key="15">
    <source>
        <dbReference type="Proteomes" id="UP000293045"/>
    </source>
</evidence>
<evidence type="ECO:0000313" key="13">
    <source>
        <dbReference type="EMBL" id="TBT99789.1"/>
    </source>
</evidence>
<keyword evidence="3 10" id="KW-0813">Transport</keyword>
<comment type="similarity">
    <text evidence="2 10">Belongs to the V-ATPase proteolipid subunit family.</text>
</comment>
<gene>
    <name evidence="12" type="ORF">CWI36_2012p0010</name>
    <name evidence="13" type="ORF">CWI39_1893p0010</name>
</gene>
<dbReference type="GO" id="GO:0033179">
    <property type="term" value="C:proton-transporting V-type ATPase, V0 domain"/>
    <property type="evidence" value="ECO:0007669"/>
    <property type="project" value="InterPro"/>
</dbReference>
<dbReference type="Pfam" id="PF00137">
    <property type="entry name" value="ATP-synt_C"/>
    <property type="match status" value="1"/>
</dbReference>
<evidence type="ECO:0000256" key="6">
    <source>
        <dbReference type="ARBA" id="ARBA00023065"/>
    </source>
</evidence>
<comment type="function">
    <text evidence="8">Proton-conducting pore forming subunit of the V0 complex of vacuolar(H+)-ATPase (V-ATPase), a multisubunit enzyme composed of a peripheral complex (V1) that hydrolyzes ATP and a membrane integral complex (V0) that translocates protons. V-ATPase is responsible for acidifying and maintaining the pH of intracellular compartments.</text>
</comment>
<dbReference type="EMBL" id="PITI01002012">
    <property type="protein sequence ID" value="TBT99339.1"/>
    <property type="molecule type" value="Genomic_DNA"/>
</dbReference>
<reference evidence="14 15" key="1">
    <citation type="submission" date="2017-12" db="EMBL/GenBank/DDBJ databases">
        <authorList>
            <person name="Pombert J.-F."/>
            <person name="Haag K.L."/>
            <person name="Ebert D."/>
        </authorList>
    </citation>
    <scope>NUCLEOTIDE SEQUENCE [LARGE SCALE GENOMIC DNA]</scope>
    <source>
        <strain evidence="12">BE-OM-2</strain>
        <strain evidence="13">IL-BN-2</strain>
    </source>
</reference>
<evidence type="ECO:0000256" key="5">
    <source>
        <dbReference type="ARBA" id="ARBA00022989"/>
    </source>
</evidence>
<evidence type="ECO:0000259" key="11">
    <source>
        <dbReference type="Pfam" id="PF00137"/>
    </source>
</evidence>
<dbReference type="STRING" id="148818.A0A4Q9KYP0"/>
<evidence type="ECO:0000256" key="10">
    <source>
        <dbReference type="RuleBase" id="RU363060"/>
    </source>
</evidence>
<dbReference type="InterPro" id="IPR002379">
    <property type="entry name" value="ATPase_proteolipid_c-like_dom"/>
</dbReference>
<dbReference type="InterPro" id="IPR035921">
    <property type="entry name" value="F/V-ATP_Csub_sf"/>
</dbReference>
<dbReference type="GO" id="GO:0046961">
    <property type="term" value="F:proton-transporting ATPase activity, rotational mechanism"/>
    <property type="evidence" value="ECO:0007669"/>
    <property type="project" value="InterPro"/>
</dbReference>
<dbReference type="EMBL" id="PIXR01001893">
    <property type="protein sequence ID" value="TBT99789.1"/>
    <property type="molecule type" value="Genomic_DNA"/>
</dbReference>
<evidence type="ECO:0000256" key="9">
    <source>
        <dbReference type="ARBA" id="ARBA00046480"/>
    </source>
</evidence>
<feature type="transmembrane region" description="Helical" evidence="10">
    <location>
        <begin position="90"/>
        <end position="110"/>
    </location>
</feature>
<dbReference type="Gene3D" id="1.20.120.610">
    <property type="entry name" value="lithium bound rotor ring of v- atpase"/>
    <property type="match status" value="1"/>
</dbReference>
<evidence type="ECO:0000256" key="4">
    <source>
        <dbReference type="ARBA" id="ARBA00022692"/>
    </source>
</evidence>
<dbReference type="Proteomes" id="UP000293045">
    <property type="component" value="Unassembled WGS sequence"/>
</dbReference>
<evidence type="ECO:0000313" key="14">
    <source>
        <dbReference type="Proteomes" id="UP000291404"/>
    </source>
</evidence>
<evidence type="ECO:0000256" key="8">
    <source>
        <dbReference type="ARBA" id="ARBA00045519"/>
    </source>
</evidence>
<dbReference type="GO" id="GO:0005774">
    <property type="term" value="C:vacuolar membrane"/>
    <property type="evidence" value="ECO:0007669"/>
    <property type="project" value="UniProtKB-ARBA"/>
</dbReference>
<proteinExistence type="inferred from homology"/>
<evidence type="ECO:0000256" key="3">
    <source>
        <dbReference type="ARBA" id="ARBA00022448"/>
    </source>
</evidence>
<sequence>MAESTTTDNSAIYFPLIRLAALLVGVLPSFIGVGKGMQEAAVGICTSASIRLDLSITIIPLAFISASLIYSVLIFFIFAKYKVEDYSNGFQLLTACFMTGIGGMVASIATGTIAKSATVTRAQQKNFTTQFLLLMIFAELIGLFGMILALAHGYEVISSGSGQ</sequence>
<dbReference type="PRINTS" id="PR00122">
    <property type="entry name" value="VACATPASE"/>
</dbReference>
<evidence type="ECO:0000256" key="1">
    <source>
        <dbReference type="ARBA" id="ARBA00004141"/>
    </source>
</evidence>
<keyword evidence="5 10" id="KW-1133">Transmembrane helix</keyword>
<keyword evidence="6 10" id="KW-0406">Ion transport</keyword>
<dbReference type="InterPro" id="IPR000245">
    <property type="entry name" value="ATPase_proteolipid_csu"/>
</dbReference>
<evidence type="ECO:0000313" key="12">
    <source>
        <dbReference type="EMBL" id="TBT99339.1"/>
    </source>
</evidence>
<comment type="subcellular location">
    <subcellularLocation>
        <location evidence="1">Membrane</location>
        <topology evidence="1">Multi-pass membrane protein</topology>
    </subcellularLocation>
</comment>
<feature type="transmembrane region" description="Helical" evidence="10">
    <location>
        <begin position="54"/>
        <end position="78"/>
    </location>
</feature>
<comment type="caution">
    <text evidence="12">The sequence shown here is derived from an EMBL/GenBank/DDBJ whole genome shotgun (WGS) entry which is preliminary data.</text>
</comment>
<protein>
    <recommendedName>
        <fullName evidence="11">V-ATPase proteolipid subunit C-like domain-containing protein</fullName>
    </recommendedName>
</protein>
<keyword evidence="14" id="KW-1185">Reference proteome</keyword>
<dbReference type="SUPFAM" id="SSF81333">
    <property type="entry name" value="F1F0 ATP synthase subunit C"/>
    <property type="match status" value="1"/>
</dbReference>
<dbReference type="AlphaFoldDB" id="A0A4Q9KYP0"/>
<dbReference type="VEuPathDB" id="MicrosporidiaDB:CWI39_1893p0010"/>
<feature type="transmembrane region" description="Helical" evidence="10">
    <location>
        <begin position="12"/>
        <end position="33"/>
    </location>
</feature>
<evidence type="ECO:0000256" key="2">
    <source>
        <dbReference type="ARBA" id="ARBA00007296"/>
    </source>
</evidence>
<comment type="function">
    <text evidence="10">Proton-conducting pore forming of the V0 complex of vacuolar(H+)-ATPase (V-ATPase), a multisubunit enzyme composed of a peripheral complex (V1) that hydrolyzes ATP and a membrane integral complex (V0) that translocates protons. V-ATPase is responsible for acidifying and maintaining the pH of intracellular compartments.</text>
</comment>